<protein>
    <recommendedName>
        <fullName evidence="5">Secreted protein</fullName>
    </recommendedName>
</protein>
<dbReference type="Proteomes" id="UP000324222">
    <property type="component" value="Unassembled WGS sequence"/>
</dbReference>
<evidence type="ECO:0008006" key="5">
    <source>
        <dbReference type="Google" id="ProtNLM"/>
    </source>
</evidence>
<proteinExistence type="predicted"/>
<evidence type="ECO:0000256" key="1">
    <source>
        <dbReference type="SAM" id="MobiDB-lite"/>
    </source>
</evidence>
<accession>A0A5B7JS40</accession>
<feature type="region of interest" description="Disordered" evidence="1">
    <location>
        <begin position="45"/>
        <end position="64"/>
    </location>
</feature>
<reference evidence="3 4" key="1">
    <citation type="submission" date="2019-05" db="EMBL/GenBank/DDBJ databases">
        <title>Another draft genome of Portunus trituberculatus and its Hox gene families provides insights of decapod evolution.</title>
        <authorList>
            <person name="Jeong J.-H."/>
            <person name="Song I."/>
            <person name="Kim S."/>
            <person name="Choi T."/>
            <person name="Kim D."/>
            <person name="Ryu S."/>
            <person name="Kim W."/>
        </authorList>
    </citation>
    <scope>NUCLEOTIDE SEQUENCE [LARGE SCALE GENOMIC DNA]</scope>
    <source>
        <tissue evidence="3">Muscle</tissue>
    </source>
</reference>
<dbReference type="EMBL" id="VSRR010116153">
    <property type="protein sequence ID" value="MPC98922.1"/>
    <property type="molecule type" value="Genomic_DNA"/>
</dbReference>
<comment type="caution">
    <text evidence="3">The sequence shown here is derived from an EMBL/GenBank/DDBJ whole genome shotgun (WGS) entry which is preliminary data.</text>
</comment>
<keyword evidence="4" id="KW-1185">Reference proteome</keyword>
<evidence type="ECO:0000256" key="2">
    <source>
        <dbReference type="SAM" id="SignalP"/>
    </source>
</evidence>
<organism evidence="3 4">
    <name type="scientific">Portunus trituberculatus</name>
    <name type="common">Swimming crab</name>
    <name type="synonym">Neptunus trituberculatus</name>
    <dbReference type="NCBI Taxonomy" id="210409"/>
    <lineage>
        <taxon>Eukaryota</taxon>
        <taxon>Metazoa</taxon>
        <taxon>Ecdysozoa</taxon>
        <taxon>Arthropoda</taxon>
        <taxon>Crustacea</taxon>
        <taxon>Multicrustacea</taxon>
        <taxon>Malacostraca</taxon>
        <taxon>Eumalacostraca</taxon>
        <taxon>Eucarida</taxon>
        <taxon>Decapoda</taxon>
        <taxon>Pleocyemata</taxon>
        <taxon>Brachyura</taxon>
        <taxon>Eubrachyura</taxon>
        <taxon>Portunoidea</taxon>
        <taxon>Portunidae</taxon>
        <taxon>Portuninae</taxon>
        <taxon>Portunus</taxon>
    </lineage>
</organism>
<gene>
    <name evidence="3" type="ORF">E2C01_094309</name>
</gene>
<dbReference type="AlphaFoldDB" id="A0A5B7JS40"/>
<name>A0A5B7JS40_PORTR</name>
<evidence type="ECO:0000313" key="3">
    <source>
        <dbReference type="EMBL" id="MPC98922.1"/>
    </source>
</evidence>
<feature type="chain" id="PRO_5022891926" description="Secreted protein" evidence="2">
    <location>
        <begin position="23"/>
        <end position="64"/>
    </location>
</feature>
<sequence>MVCPPPPPPSALLTLRLMPVSGCLLVGYRCVSPDYTATFALGGGGGGGGCGGEEEKQQWSAGSL</sequence>
<feature type="signal peptide" evidence="2">
    <location>
        <begin position="1"/>
        <end position="22"/>
    </location>
</feature>
<evidence type="ECO:0000313" key="4">
    <source>
        <dbReference type="Proteomes" id="UP000324222"/>
    </source>
</evidence>
<keyword evidence="2" id="KW-0732">Signal</keyword>